<reference evidence="1 2" key="1">
    <citation type="submission" date="2019-07" db="EMBL/GenBank/DDBJ databases">
        <title>R&amp;d 2014.</title>
        <authorList>
            <person name="Klenk H.-P."/>
        </authorList>
    </citation>
    <scope>NUCLEOTIDE SEQUENCE [LARGE SCALE GENOMIC DNA]</scope>
    <source>
        <strain evidence="1 2">DSM 43912</strain>
    </source>
</reference>
<dbReference type="Proteomes" id="UP000319728">
    <property type="component" value="Unassembled WGS sequence"/>
</dbReference>
<protein>
    <submittedName>
        <fullName evidence="1">Uncharacterized protein</fullName>
    </submittedName>
</protein>
<name>A0A562WL51_9ACTN</name>
<evidence type="ECO:0000313" key="2">
    <source>
        <dbReference type="Proteomes" id="UP000319728"/>
    </source>
</evidence>
<accession>A0A562WL51</accession>
<organism evidence="1 2">
    <name type="scientific">Micromonospora sagamiensis</name>
    <dbReference type="NCBI Taxonomy" id="47875"/>
    <lineage>
        <taxon>Bacteria</taxon>
        <taxon>Bacillati</taxon>
        <taxon>Actinomycetota</taxon>
        <taxon>Actinomycetes</taxon>
        <taxon>Micromonosporales</taxon>
        <taxon>Micromonosporaceae</taxon>
        <taxon>Micromonospora</taxon>
    </lineage>
</organism>
<keyword evidence="2" id="KW-1185">Reference proteome</keyword>
<evidence type="ECO:0000313" key="1">
    <source>
        <dbReference type="EMBL" id="TWJ30918.1"/>
    </source>
</evidence>
<comment type="caution">
    <text evidence="1">The sequence shown here is derived from an EMBL/GenBank/DDBJ whole genome shotgun (WGS) entry which is preliminary data.</text>
</comment>
<dbReference type="EMBL" id="VLLP01000001">
    <property type="protein sequence ID" value="TWJ30918.1"/>
    <property type="molecule type" value="Genomic_DNA"/>
</dbReference>
<proteinExistence type="predicted"/>
<gene>
    <name evidence="1" type="ORF">JD81_04467</name>
</gene>
<sequence length="507" mass="56097">MPALLPGILELSRRARYLSFHAFLLDEYQRRRMPADPGSLSLFVRRREWELGLAVQRCPAACGSSPVGARKLGAFAGQSGPFPRGESVESNLGGYGLYYRTPMAEVGVVARAGTMLGDQPISIDVLRNTDRAKRLAEEFRSSVGHTRYYQRAMWTNDSLPAKLIDEYAEVACLCRLRDRVSEQQAVHEALFGSDPADEADGSDHLSAEDAPLVQRRRSVAHYLALVAGDPMVPWSHTAYREALWSPPPPRSEAHAAVAGQWAGLVAKDVWQDALCSVWSQFCRDGLAYTRKQGHDLTPGELRQIVSDMVTGPPALAADHPTADVAEALLTGALGLPDEDGNEVVVADASLEDLRWRNVRLDSATSGLVLLLELHRRTAGRTDPGWMQAAGMRSAWQPSLRKVLADLDAHLERGPTVAETLWWLVSHFVVPVHERIAYSKLPEFTFRFRWEEGLLRFYDKGMGRFPLAAIRDAPLAWLTWDLGLWTGDEPEQTGLTARGAAFVDEVLA</sequence>
<dbReference type="AlphaFoldDB" id="A0A562WL51"/>